<comment type="caution">
    <text evidence="3">The sequence shown here is derived from an EMBL/GenBank/DDBJ whole genome shotgun (WGS) entry which is preliminary data.</text>
</comment>
<feature type="transmembrane region" description="Helical" evidence="1">
    <location>
        <begin position="106"/>
        <end position="124"/>
    </location>
</feature>
<dbReference type="Pfam" id="PF02517">
    <property type="entry name" value="Rce1-like"/>
    <property type="match status" value="1"/>
</dbReference>
<name>A0ABT3ZWR8_9BACT</name>
<feature type="domain" description="CAAX prenyl protease 2/Lysostaphin resistance protein A-like" evidence="2">
    <location>
        <begin position="74"/>
        <end position="164"/>
    </location>
</feature>
<dbReference type="PANTHER" id="PTHR39430:SF1">
    <property type="entry name" value="PROTEASE"/>
    <property type="match status" value="1"/>
</dbReference>
<protein>
    <submittedName>
        <fullName evidence="3">CPBP family intramembrane metalloprotease</fullName>
    </submittedName>
</protein>
<feature type="transmembrane region" description="Helical" evidence="1">
    <location>
        <begin position="66"/>
        <end position="86"/>
    </location>
</feature>
<sequence>MVLVSRGLYRWSQGADAPALGLAPSRGALWQHLLGLLLGFALTSWSLWLGLATGTMRVTDTLTRHFSPGALVLVVLVAFTSLTLNSLNEEACSRAVPLGLVRRSPLWARVLLPALVFSLLHLAVEPFRMEAFLHRTLAGAEFSVAYLLTRDIWFAAGLHTGQNAGVLLCTGRWYMGGLLVVEGEGWVGAWEEPAVLLLLTLAGLWVLYRREAPAAPATPAPLRPRVV</sequence>
<feature type="transmembrane region" description="Helical" evidence="1">
    <location>
        <begin position="29"/>
        <end position="54"/>
    </location>
</feature>
<evidence type="ECO:0000256" key="1">
    <source>
        <dbReference type="SAM" id="Phobius"/>
    </source>
</evidence>
<reference evidence="3 4" key="1">
    <citation type="submission" date="2022-11" db="EMBL/GenBank/DDBJ databases">
        <title>Minimal conservation of predation-associated metabolite biosynthetic gene clusters underscores biosynthetic potential of Myxococcota including descriptions for ten novel species: Archangium lansinium sp. nov., Myxococcus landrumus sp. nov., Nannocystis bai.</title>
        <authorList>
            <person name="Ahearne A."/>
            <person name="Stevens C."/>
            <person name="Phillips K."/>
        </authorList>
    </citation>
    <scope>NUCLEOTIDE SEQUENCE [LARGE SCALE GENOMIC DNA]</scope>
    <source>
        <strain evidence="3 4">MIWBW</strain>
    </source>
</reference>
<dbReference type="RefSeq" id="WP_267532807.1">
    <property type="nucleotide sequence ID" value="NZ_JAPNKA010000001.1"/>
</dbReference>
<keyword evidence="1" id="KW-0472">Membrane</keyword>
<keyword evidence="1" id="KW-0812">Transmembrane</keyword>
<keyword evidence="4" id="KW-1185">Reference proteome</keyword>
<keyword evidence="3" id="KW-0378">Hydrolase</keyword>
<keyword evidence="1" id="KW-1133">Transmembrane helix</keyword>
<proteinExistence type="predicted"/>
<gene>
    <name evidence="3" type="ORF">OV287_04910</name>
</gene>
<evidence type="ECO:0000313" key="4">
    <source>
        <dbReference type="Proteomes" id="UP001207654"/>
    </source>
</evidence>
<evidence type="ECO:0000259" key="2">
    <source>
        <dbReference type="Pfam" id="PF02517"/>
    </source>
</evidence>
<keyword evidence="3" id="KW-0482">Metalloprotease</keyword>
<dbReference type="PANTHER" id="PTHR39430">
    <property type="entry name" value="MEMBRANE-ASSOCIATED PROTEASE-RELATED"/>
    <property type="match status" value="1"/>
</dbReference>
<evidence type="ECO:0000313" key="3">
    <source>
        <dbReference type="EMBL" id="MCY1073816.1"/>
    </source>
</evidence>
<dbReference type="EMBL" id="JAPNKA010000001">
    <property type="protein sequence ID" value="MCY1073816.1"/>
    <property type="molecule type" value="Genomic_DNA"/>
</dbReference>
<dbReference type="Proteomes" id="UP001207654">
    <property type="component" value="Unassembled WGS sequence"/>
</dbReference>
<dbReference type="InterPro" id="IPR003675">
    <property type="entry name" value="Rce1/LyrA-like_dom"/>
</dbReference>
<dbReference type="GO" id="GO:0008237">
    <property type="term" value="F:metallopeptidase activity"/>
    <property type="evidence" value="ECO:0007669"/>
    <property type="project" value="UniProtKB-KW"/>
</dbReference>
<accession>A0ABT3ZWR8</accession>
<organism evidence="3 4">
    <name type="scientific">Archangium lansingense</name>
    <dbReference type="NCBI Taxonomy" id="2995310"/>
    <lineage>
        <taxon>Bacteria</taxon>
        <taxon>Pseudomonadati</taxon>
        <taxon>Myxococcota</taxon>
        <taxon>Myxococcia</taxon>
        <taxon>Myxococcales</taxon>
        <taxon>Cystobacterineae</taxon>
        <taxon>Archangiaceae</taxon>
        <taxon>Archangium</taxon>
    </lineage>
</organism>
<keyword evidence="3" id="KW-0645">Protease</keyword>